<dbReference type="GO" id="GO:0000160">
    <property type="term" value="P:phosphorelay signal transduction system"/>
    <property type="evidence" value="ECO:0007669"/>
    <property type="project" value="InterPro"/>
</dbReference>
<evidence type="ECO:0000259" key="3">
    <source>
        <dbReference type="PROSITE" id="PS50110"/>
    </source>
</evidence>
<sequence>MYALIIDDSRAIRTLIGRMVTSFGLEPRYAANGLEALGMLGASEQPTVVLVDWNMPVMNGIDFVRAMRANTANADVRVVMVTSETDPAQMQEALACGANEWVMKPFNGDMLRDKLLQLNVIESLPC</sequence>
<feature type="domain" description="Response regulatory" evidence="3">
    <location>
        <begin position="2"/>
        <end position="119"/>
    </location>
</feature>
<proteinExistence type="predicted"/>
<dbReference type="PROSITE" id="PS50110">
    <property type="entry name" value="RESPONSE_REGULATORY"/>
    <property type="match status" value="1"/>
</dbReference>
<evidence type="ECO:0000313" key="5">
    <source>
        <dbReference type="Proteomes" id="UP000500938"/>
    </source>
</evidence>
<dbReference type="InterPro" id="IPR050595">
    <property type="entry name" value="Bact_response_regulator"/>
</dbReference>
<evidence type="ECO:0000256" key="2">
    <source>
        <dbReference type="PROSITE-ProRule" id="PRU00169"/>
    </source>
</evidence>
<accession>A0A6M4IPS1</accession>
<evidence type="ECO:0000256" key="1">
    <source>
        <dbReference type="ARBA" id="ARBA00022553"/>
    </source>
</evidence>
<dbReference type="SMART" id="SM00448">
    <property type="entry name" value="REC"/>
    <property type="match status" value="1"/>
</dbReference>
<dbReference type="KEGG" id="ggr:HKW67_10800"/>
<dbReference type="AlphaFoldDB" id="A0A6M4IPS1"/>
<dbReference type="Gene3D" id="3.40.50.2300">
    <property type="match status" value="1"/>
</dbReference>
<dbReference type="PANTHER" id="PTHR44591:SF3">
    <property type="entry name" value="RESPONSE REGULATORY DOMAIN-CONTAINING PROTEIN"/>
    <property type="match status" value="1"/>
</dbReference>
<dbReference type="InterPro" id="IPR001789">
    <property type="entry name" value="Sig_transdc_resp-reg_receiver"/>
</dbReference>
<dbReference type="EMBL" id="CP053085">
    <property type="protein sequence ID" value="QJR35958.1"/>
    <property type="molecule type" value="Genomic_DNA"/>
</dbReference>
<dbReference type="RefSeq" id="WP_171225389.1">
    <property type="nucleotide sequence ID" value="NZ_CP053085.1"/>
</dbReference>
<dbReference type="Pfam" id="PF00072">
    <property type="entry name" value="Response_reg"/>
    <property type="match status" value="1"/>
</dbReference>
<dbReference type="SUPFAM" id="SSF52172">
    <property type="entry name" value="CheY-like"/>
    <property type="match status" value="1"/>
</dbReference>
<reference evidence="4 5" key="1">
    <citation type="submission" date="2020-05" db="EMBL/GenBank/DDBJ databases">
        <title>Complete genome sequence of Gemmatimonas greenlandica TET16.</title>
        <authorList>
            <person name="Zeng Y."/>
        </authorList>
    </citation>
    <scope>NUCLEOTIDE SEQUENCE [LARGE SCALE GENOMIC DNA]</scope>
    <source>
        <strain evidence="4 5">TET16</strain>
    </source>
</reference>
<name>A0A6M4IPS1_9BACT</name>
<keyword evidence="1 2" id="KW-0597">Phosphoprotein</keyword>
<gene>
    <name evidence="4" type="ORF">HKW67_10800</name>
</gene>
<evidence type="ECO:0000313" key="4">
    <source>
        <dbReference type="EMBL" id="QJR35958.1"/>
    </source>
</evidence>
<protein>
    <submittedName>
        <fullName evidence="4">Response regulator</fullName>
    </submittedName>
</protein>
<dbReference type="Proteomes" id="UP000500938">
    <property type="component" value="Chromosome"/>
</dbReference>
<feature type="modified residue" description="4-aspartylphosphate" evidence="2">
    <location>
        <position position="52"/>
    </location>
</feature>
<dbReference type="InterPro" id="IPR011006">
    <property type="entry name" value="CheY-like_superfamily"/>
</dbReference>
<organism evidence="4 5">
    <name type="scientific">Gemmatimonas groenlandica</name>
    <dbReference type="NCBI Taxonomy" id="2732249"/>
    <lineage>
        <taxon>Bacteria</taxon>
        <taxon>Pseudomonadati</taxon>
        <taxon>Gemmatimonadota</taxon>
        <taxon>Gemmatimonadia</taxon>
        <taxon>Gemmatimonadales</taxon>
        <taxon>Gemmatimonadaceae</taxon>
        <taxon>Gemmatimonas</taxon>
    </lineage>
</organism>
<keyword evidence="5" id="KW-1185">Reference proteome</keyword>
<dbReference type="PANTHER" id="PTHR44591">
    <property type="entry name" value="STRESS RESPONSE REGULATOR PROTEIN 1"/>
    <property type="match status" value="1"/>
</dbReference>